<dbReference type="OrthoDB" id="2562681at2759"/>
<accession>A0A0C9ZLW8</accession>
<evidence type="ECO:0000259" key="2">
    <source>
        <dbReference type="Pfam" id="PF04774"/>
    </source>
</evidence>
<proteinExistence type="predicted"/>
<feature type="domain" description="Hyaluronan/mRNA-binding protein" evidence="2">
    <location>
        <begin position="21"/>
        <end position="97"/>
    </location>
</feature>
<feature type="compositionally biased region" description="Polar residues" evidence="1">
    <location>
        <begin position="30"/>
        <end position="40"/>
    </location>
</feature>
<name>A0A0C9ZLW8_9AGAM</name>
<feature type="compositionally biased region" description="Low complexity" evidence="1">
    <location>
        <begin position="117"/>
        <end position="127"/>
    </location>
</feature>
<evidence type="ECO:0000313" key="3">
    <source>
        <dbReference type="EMBL" id="KIK38520.1"/>
    </source>
</evidence>
<reference evidence="3 4" key="1">
    <citation type="submission" date="2014-04" db="EMBL/GenBank/DDBJ databases">
        <authorList>
            <consortium name="DOE Joint Genome Institute"/>
            <person name="Kuo A."/>
            <person name="Ruytinx J."/>
            <person name="Rineau F."/>
            <person name="Colpaert J."/>
            <person name="Kohler A."/>
            <person name="Nagy L.G."/>
            <person name="Floudas D."/>
            <person name="Copeland A."/>
            <person name="Barry K.W."/>
            <person name="Cichocki N."/>
            <person name="Veneault-Fourrey C."/>
            <person name="LaButti K."/>
            <person name="Lindquist E.A."/>
            <person name="Lipzen A."/>
            <person name="Lundell T."/>
            <person name="Morin E."/>
            <person name="Murat C."/>
            <person name="Sun H."/>
            <person name="Tunlid A."/>
            <person name="Henrissat B."/>
            <person name="Grigoriev I.V."/>
            <person name="Hibbett D.S."/>
            <person name="Martin F."/>
            <person name="Nordberg H.P."/>
            <person name="Cantor M.N."/>
            <person name="Hua S.X."/>
        </authorList>
    </citation>
    <scope>NUCLEOTIDE SEQUENCE [LARGE SCALE GENOMIC DNA]</scope>
    <source>
        <strain evidence="3 4">UH-Slu-Lm8-n1</strain>
    </source>
</reference>
<dbReference type="Proteomes" id="UP000054485">
    <property type="component" value="Unassembled WGS sequence"/>
</dbReference>
<dbReference type="InParanoid" id="A0A0C9ZLW8"/>
<organism evidence="3 4">
    <name type="scientific">Suillus luteus UH-Slu-Lm8-n1</name>
    <dbReference type="NCBI Taxonomy" id="930992"/>
    <lineage>
        <taxon>Eukaryota</taxon>
        <taxon>Fungi</taxon>
        <taxon>Dikarya</taxon>
        <taxon>Basidiomycota</taxon>
        <taxon>Agaricomycotina</taxon>
        <taxon>Agaricomycetes</taxon>
        <taxon>Agaricomycetidae</taxon>
        <taxon>Boletales</taxon>
        <taxon>Suillineae</taxon>
        <taxon>Suillaceae</taxon>
        <taxon>Suillus</taxon>
    </lineage>
</organism>
<keyword evidence="4" id="KW-1185">Reference proteome</keyword>
<dbReference type="HOGENOM" id="CLU_126710_0_0_1"/>
<feature type="compositionally biased region" description="Basic and acidic residues" evidence="1">
    <location>
        <begin position="1"/>
        <end position="28"/>
    </location>
</feature>
<protein>
    <recommendedName>
        <fullName evidence="2">Hyaluronan/mRNA-binding protein domain-containing protein</fullName>
    </recommendedName>
</protein>
<dbReference type="EMBL" id="KN835388">
    <property type="protein sequence ID" value="KIK38520.1"/>
    <property type="molecule type" value="Genomic_DNA"/>
</dbReference>
<dbReference type="Pfam" id="PF04774">
    <property type="entry name" value="HABP4_PAI-RBP1"/>
    <property type="match status" value="1"/>
</dbReference>
<dbReference type="STRING" id="930992.A0A0C9ZLW8"/>
<dbReference type="AlphaFoldDB" id="A0A0C9ZLW8"/>
<reference evidence="4" key="2">
    <citation type="submission" date="2015-01" db="EMBL/GenBank/DDBJ databases">
        <title>Evolutionary Origins and Diversification of the Mycorrhizal Mutualists.</title>
        <authorList>
            <consortium name="DOE Joint Genome Institute"/>
            <consortium name="Mycorrhizal Genomics Consortium"/>
            <person name="Kohler A."/>
            <person name="Kuo A."/>
            <person name="Nagy L.G."/>
            <person name="Floudas D."/>
            <person name="Copeland A."/>
            <person name="Barry K.W."/>
            <person name="Cichocki N."/>
            <person name="Veneault-Fourrey C."/>
            <person name="LaButti K."/>
            <person name="Lindquist E.A."/>
            <person name="Lipzen A."/>
            <person name="Lundell T."/>
            <person name="Morin E."/>
            <person name="Murat C."/>
            <person name="Riley R."/>
            <person name="Ohm R."/>
            <person name="Sun H."/>
            <person name="Tunlid A."/>
            <person name="Henrissat B."/>
            <person name="Grigoriev I.V."/>
            <person name="Hibbett D.S."/>
            <person name="Martin F."/>
        </authorList>
    </citation>
    <scope>NUCLEOTIDE SEQUENCE [LARGE SCALE GENOMIC DNA]</scope>
    <source>
        <strain evidence="4">UH-Slu-Lm8-n1</strain>
    </source>
</reference>
<feature type="compositionally biased region" description="Acidic residues" evidence="1">
    <location>
        <begin position="53"/>
        <end position="65"/>
    </location>
</feature>
<sequence length="147" mass="16337">MTRTERAGFPRALLRDRSESKSGLDKSVRKNGSGQHNWGSINDERYLEAAALADEEEEEFEEDRDTTDQQRGNDSVHKKTKLEKRANSFTEAERENARQIRKNVLKAQDIDLSMIARTSSAASTSPPTRSPPVSITGSAETASIRSA</sequence>
<feature type="region of interest" description="Disordered" evidence="1">
    <location>
        <begin position="1"/>
        <end position="100"/>
    </location>
</feature>
<gene>
    <name evidence="3" type="ORF">CY34DRAFT_809250</name>
</gene>
<feature type="compositionally biased region" description="Polar residues" evidence="1">
    <location>
        <begin position="133"/>
        <end position="147"/>
    </location>
</feature>
<dbReference type="InterPro" id="IPR006861">
    <property type="entry name" value="HABP4_PAIRBP1-bd"/>
</dbReference>
<evidence type="ECO:0000313" key="4">
    <source>
        <dbReference type="Proteomes" id="UP000054485"/>
    </source>
</evidence>
<feature type="region of interest" description="Disordered" evidence="1">
    <location>
        <begin position="117"/>
        <end position="147"/>
    </location>
</feature>
<feature type="compositionally biased region" description="Basic and acidic residues" evidence="1">
    <location>
        <begin position="83"/>
        <end position="98"/>
    </location>
</feature>
<evidence type="ECO:0000256" key="1">
    <source>
        <dbReference type="SAM" id="MobiDB-lite"/>
    </source>
</evidence>